<dbReference type="RefSeq" id="WP_091401852.1">
    <property type="nucleotide sequence ID" value="NZ_FMCR01000003.1"/>
</dbReference>
<evidence type="ECO:0000313" key="3">
    <source>
        <dbReference type="EMBL" id="SCF14428.1"/>
    </source>
</evidence>
<dbReference type="InterPro" id="IPR013653">
    <property type="entry name" value="GCN5-like_dom"/>
</dbReference>
<reference evidence="3 4" key="1">
    <citation type="submission" date="2016-06" db="EMBL/GenBank/DDBJ databases">
        <authorList>
            <person name="Kjaerup R.B."/>
            <person name="Dalgaard T.S."/>
            <person name="Juul-Madsen H.R."/>
        </authorList>
    </citation>
    <scope>NUCLEOTIDE SEQUENCE [LARGE SCALE GENOMIC DNA]</scope>
    <source>
        <strain evidence="3 4">DSM 44871</strain>
    </source>
</reference>
<accession>A0A1C4Y144</accession>
<dbReference type="Pfam" id="PF08445">
    <property type="entry name" value="FR47"/>
    <property type="match status" value="1"/>
</dbReference>
<dbReference type="Proteomes" id="UP000249334">
    <property type="component" value="Unassembled WGS sequence"/>
</dbReference>
<sequence>MITDDRVLQDRSAILAAVGHHPFARHALGRAVPVRAYQRDGAVLWLVPPEYGPAGCAIGPAEPALEICVALAADGMLQPGQRLHLPRHDRGRLVDRLAVAEHSDWDFHWTDTAPPAQPDEQPVVRLTDADQPALAALVEESFPSSTSRPGDPRVVDWYGIRAGDRLVACGADRSQCDIGFLAGLTVAPDQRGRGLGASLTAGMTRALLARHDMVGLGVYTHNVAAGRLYRRLGYTNTLPLSSIRLA</sequence>
<reference evidence="2 5" key="2">
    <citation type="submission" date="2018-03" db="EMBL/GenBank/DDBJ databases">
        <title>Genomic framework for the identification of Micromonospora saelicesensis and Micromonospora noduli.</title>
        <authorList>
            <person name="Riesco R."/>
            <person name="Trujillo M.E."/>
        </authorList>
    </citation>
    <scope>NUCLEOTIDE SEQUENCE [LARGE SCALE GENOMIC DNA]</scope>
    <source>
        <strain evidence="2 5">GAR05</strain>
    </source>
</reference>
<evidence type="ECO:0000313" key="4">
    <source>
        <dbReference type="Proteomes" id="UP000198864"/>
    </source>
</evidence>
<dbReference type="Gene3D" id="3.40.630.30">
    <property type="match status" value="1"/>
</dbReference>
<dbReference type="PROSITE" id="PS51186">
    <property type="entry name" value="GNAT"/>
    <property type="match status" value="1"/>
</dbReference>
<dbReference type="EMBL" id="FMCR01000003">
    <property type="protein sequence ID" value="SCF14428.1"/>
    <property type="molecule type" value="Genomic_DNA"/>
</dbReference>
<dbReference type="STRING" id="285676.GA0070561_3881"/>
<name>A0A1C4Y144_9ACTN</name>
<keyword evidence="5" id="KW-1185">Reference proteome</keyword>
<evidence type="ECO:0000259" key="1">
    <source>
        <dbReference type="PROSITE" id="PS51186"/>
    </source>
</evidence>
<evidence type="ECO:0000313" key="2">
    <source>
        <dbReference type="EMBL" id="RAN95453.1"/>
    </source>
</evidence>
<protein>
    <submittedName>
        <fullName evidence="3">FR47-like protein</fullName>
    </submittedName>
</protein>
<organism evidence="3 4">
    <name type="scientific">Micromonospora saelicesensis</name>
    <dbReference type="NCBI Taxonomy" id="285676"/>
    <lineage>
        <taxon>Bacteria</taxon>
        <taxon>Bacillati</taxon>
        <taxon>Actinomycetota</taxon>
        <taxon>Actinomycetes</taxon>
        <taxon>Micromonosporales</taxon>
        <taxon>Micromonosporaceae</taxon>
        <taxon>Micromonospora</taxon>
    </lineage>
</organism>
<dbReference type="InterPro" id="IPR000182">
    <property type="entry name" value="GNAT_dom"/>
</dbReference>
<feature type="domain" description="N-acetyltransferase" evidence="1">
    <location>
        <begin position="121"/>
        <end position="246"/>
    </location>
</feature>
<dbReference type="SUPFAM" id="SSF55729">
    <property type="entry name" value="Acyl-CoA N-acyltransferases (Nat)"/>
    <property type="match status" value="1"/>
</dbReference>
<dbReference type="InterPro" id="IPR016181">
    <property type="entry name" value="Acyl_CoA_acyltransferase"/>
</dbReference>
<dbReference type="EMBL" id="PXXW01000035">
    <property type="protein sequence ID" value="RAN95453.1"/>
    <property type="molecule type" value="Genomic_DNA"/>
</dbReference>
<dbReference type="Proteomes" id="UP000198864">
    <property type="component" value="Unassembled WGS sequence"/>
</dbReference>
<evidence type="ECO:0000313" key="5">
    <source>
        <dbReference type="Proteomes" id="UP000249334"/>
    </source>
</evidence>
<dbReference type="CDD" id="cd04301">
    <property type="entry name" value="NAT_SF"/>
    <property type="match status" value="1"/>
</dbReference>
<dbReference type="AlphaFoldDB" id="A0A1C4Y144"/>
<proteinExistence type="predicted"/>
<dbReference type="GO" id="GO:0016747">
    <property type="term" value="F:acyltransferase activity, transferring groups other than amino-acyl groups"/>
    <property type="evidence" value="ECO:0007669"/>
    <property type="project" value="InterPro"/>
</dbReference>
<gene>
    <name evidence="3" type="ORF">GA0070561_3881</name>
    <name evidence="2" type="ORF">GAR05_04429</name>
</gene>